<name>A0A371EMF1_MUCPR</name>
<comment type="caution">
    <text evidence="2">The sequence shown here is derived from an EMBL/GenBank/DDBJ whole genome shotgun (WGS) entry which is preliminary data.</text>
</comment>
<dbReference type="InterPro" id="IPR043502">
    <property type="entry name" value="DNA/RNA_pol_sf"/>
</dbReference>
<dbReference type="EMBL" id="QJKJ01013092">
    <property type="protein sequence ID" value="RDX67235.1"/>
    <property type="molecule type" value="Genomic_DNA"/>
</dbReference>
<feature type="domain" description="Reverse transcriptase Ty1/copia-type" evidence="1">
    <location>
        <begin position="1"/>
        <end position="59"/>
    </location>
</feature>
<evidence type="ECO:0000313" key="3">
    <source>
        <dbReference type="Proteomes" id="UP000257109"/>
    </source>
</evidence>
<keyword evidence="3" id="KW-1185">Reference proteome</keyword>
<reference evidence="2" key="1">
    <citation type="submission" date="2018-05" db="EMBL/GenBank/DDBJ databases">
        <title>Draft genome of Mucuna pruriens seed.</title>
        <authorList>
            <person name="Nnadi N.E."/>
            <person name="Vos R."/>
            <person name="Hasami M.H."/>
            <person name="Devisetty U.K."/>
            <person name="Aguiy J.C."/>
        </authorList>
    </citation>
    <scope>NUCLEOTIDE SEQUENCE [LARGE SCALE GENOMIC DNA]</scope>
    <source>
        <strain evidence="2">JCA_2017</strain>
    </source>
</reference>
<gene>
    <name evidence="2" type="ORF">CR513_53922</name>
</gene>
<dbReference type="AlphaFoldDB" id="A0A371EMF1"/>
<dbReference type="InterPro" id="IPR013103">
    <property type="entry name" value="RVT_2"/>
</dbReference>
<proteinExistence type="predicted"/>
<accession>A0A371EMF1</accession>
<protein>
    <recommendedName>
        <fullName evidence="1">Reverse transcriptase Ty1/copia-type domain-containing protein</fullName>
    </recommendedName>
</protein>
<dbReference type="SUPFAM" id="SSF56672">
    <property type="entry name" value="DNA/RNA polymerases"/>
    <property type="match status" value="1"/>
</dbReference>
<dbReference type="OrthoDB" id="8048545at2759"/>
<dbReference type="STRING" id="157652.A0A371EMF1"/>
<evidence type="ECO:0000259" key="1">
    <source>
        <dbReference type="Pfam" id="PF07727"/>
    </source>
</evidence>
<evidence type="ECO:0000313" key="2">
    <source>
        <dbReference type="EMBL" id="RDX67235.1"/>
    </source>
</evidence>
<sequence length="87" mass="10111">MHQLDVKSAFLNGPLEEEVYGFVVKGEENKVYKLKKILNGLKQALRAWNKRIDDFLSEATIVDFKGQMMNEFKMLDSFLISWGLNLK</sequence>
<organism evidence="2 3">
    <name type="scientific">Mucuna pruriens</name>
    <name type="common">Velvet bean</name>
    <name type="synonym">Dolichos pruriens</name>
    <dbReference type="NCBI Taxonomy" id="157652"/>
    <lineage>
        <taxon>Eukaryota</taxon>
        <taxon>Viridiplantae</taxon>
        <taxon>Streptophyta</taxon>
        <taxon>Embryophyta</taxon>
        <taxon>Tracheophyta</taxon>
        <taxon>Spermatophyta</taxon>
        <taxon>Magnoliopsida</taxon>
        <taxon>eudicotyledons</taxon>
        <taxon>Gunneridae</taxon>
        <taxon>Pentapetalae</taxon>
        <taxon>rosids</taxon>
        <taxon>fabids</taxon>
        <taxon>Fabales</taxon>
        <taxon>Fabaceae</taxon>
        <taxon>Papilionoideae</taxon>
        <taxon>50 kb inversion clade</taxon>
        <taxon>NPAAA clade</taxon>
        <taxon>indigoferoid/millettioid clade</taxon>
        <taxon>Phaseoleae</taxon>
        <taxon>Mucuna</taxon>
    </lineage>
</organism>
<dbReference type="Proteomes" id="UP000257109">
    <property type="component" value="Unassembled WGS sequence"/>
</dbReference>
<dbReference type="Pfam" id="PF07727">
    <property type="entry name" value="RVT_2"/>
    <property type="match status" value="1"/>
</dbReference>
<feature type="non-terminal residue" evidence="2">
    <location>
        <position position="1"/>
    </location>
</feature>